<keyword evidence="1" id="KW-1133">Transmembrane helix</keyword>
<dbReference type="EMBL" id="CP003614">
    <property type="protein sequence ID" value="AFZ06941.1"/>
    <property type="molecule type" value="Genomic_DNA"/>
</dbReference>
<dbReference type="PANTHER" id="PTHR42736">
    <property type="entry name" value="PROTEIN-GLUTAMINE GAMMA-GLUTAMYLTRANSFERASE"/>
    <property type="match status" value="1"/>
</dbReference>
<reference evidence="3 4" key="1">
    <citation type="submission" date="2012-05" db="EMBL/GenBank/DDBJ databases">
        <title>Finished chromosome of genome of Oscillatoria sp. PCC 7112.</title>
        <authorList>
            <consortium name="US DOE Joint Genome Institute"/>
            <person name="Gugger M."/>
            <person name="Coursin T."/>
            <person name="Rippka R."/>
            <person name="Tandeau De Marsac N."/>
            <person name="Huntemann M."/>
            <person name="Wei C.-L."/>
            <person name="Han J."/>
            <person name="Detter J.C."/>
            <person name="Han C."/>
            <person name="Tapia R."/>
            <person name="Davenport K."/>
            <person name="Daligault H."/>
            <person name="Erkkila T."/>
            <person name="Gu W."/>
            <person name="Munk A.C.C."/>
            <person name="Teshima H."/>
            <person name="Xu Y."/>
            <person name="Chain P."/>
            <person name="Chen A."/>
            <person name="Krypides N."/>
            <person name="Mavromatis K."/>
            <person name="Markowitz V."/>
            <person name="Szeto E."/>
            <person name="Ivanova N."/>
            <person name="Mikhailova N."/>
            <person name="Ovchinnikova G."/>
            <person name="Pagani I."/>
            <person name="Pati A."/>
            <person name="Goodwin L."/>
            <person name="Peters L."/>
            <person name="Pitluck S."/>
            <person name="Woyke T."/>
            <person name="Kerfeld C."/>
        </authorList>
    </citation>
    <scope>NUCLEOTIDE SEQUENCE [LARGE SCALE GENOMIC DNA]</scope>
    <source>
        <strain evidence="3 4">PCC 7112</strain>
    </source>
</reference>
<dbReference type="SUPFAM" id="SSF54001">
    <property type="entry name" value="Cysteine proteinases"/>
    <property type="match status" value="1"/>
</dbReference>
<evidence type="ECO:0000313" key="3">
    <source>
        <dbReference type="EMBL" id="AFZ06941.1"/>
    </source>
</evidence>
<dbReference type="SMART" id="SM00460">
    <property type="entry name" value="TGc"/>
    <property type="match status" value="1"/>
</dbReference>
<evidence type="ECO:0000259" key="2">
    <source>
        <dbReference type="SMART" id="SM00460"/>
    </source>
</evidence>
<gene>
    <name evidence="3" type="ORF">Osc7112_2510</name>
</gene>
<dbReference type="OrthoDB" id="9804872at2"/>
<dbReference type="Gene3D" id="3.10.620.30">
    <property type="match status" value="1"/>
</dbReference>
<dbReference type="RefSeq" id="WP_015176232.1">
    <property type="nucleotide sequence ID" value="NC_019729.1"/>
</dbReference>
<keyword evidence="1" id="KW-0812">Transmembrane</keyword>
<feature type="transmembrane region" description="Helical" evidence="1">
    <location>
        <begin position="148"/>
        <end position="165"/>
    </location>
</feature>
<dbReference type="HOGENOM" id="CLU_014384_0_0_3"/>
<name>K9VG56_9CYAN</name>
<dbReference type="InterPro" id="IPR038765">
    <property type="entry name" value="Papain-like_cys_pep_sf"/>
</dbReference>
<protein>
    <submittedName>
        <fullName evidence="3">Transglutaminase domain-containing protein</fullName>
    </submittedName>
</protein>
<feature type="transmembrane region" description="Helical" evidence="1">
    <location>
        <begin position="75"/>
        <end position="99"/>
    </location>
</feature>
<dbReference type="Proteomes" id="UP000010478">
    <property type="component" value="Chromosome"/>
</dbReference>
<feature type="transmembrane region" description="Helical" evidence="1">
    <location>
        <begin position="52"/>
        <end position="69"/>
    </location>
</feature>
<dbReference type="AlphaFoldDB" id="K9VG56"/>
<keyword evidence="1" id="KW-0472">Membrane</keyword>
<evidence type="ECO:0000313" key="4">
    <source>
        <dbReference type="Proteomes" id="UP000010478"/>
    </source>
</evidence>
<dbReference type="eggNOG" id="COG1305">
    <property type="taxonomic scope" value="Bacteria"/>
</dbReference>
<dbReference type="PANTHER" id="PTHR42736:SF1">
    <property type="entry name" value="PROTEIN-GLUTAMINE GAMMA-GLUTAMYLTRANSFERASE"/>
    <property type="match status" value="1"/>
</dbReference>
<dbReference type="Pfam" id="PF01841">
    <property type="entry name" value="Transglut_core"/>
    <property type="match status" value="1"/>
</dbReference>
<accession>K9VG56</accession>
<dbReference type="STRING" id="179408.Osc7112_2510"/>
<sequence length="683" mass="77304">MKMPVLLLGVSVIFWGWQTGLWFLALPIALILEAANWLPYRWDFSASDFRRIANLCLIFLCCLLVYLLVANRSIYLIYNLLQWLPGVFFPLVAAQVYSVKESLDIRLLFLWLNKATKTAPLNPLMVNLNYPYFICCLLSASTANSRDISFYAGIFALTAIALWSVRTKRFSSILWLGLMLIAGSIGFIGQMGLHQVHLAVEQQAISWLSNGSSQETDFLKKQTNIGSVGLLKQSNEIIFRVAPEAKQTPPRLLREATYNRYNSSLWLALNPNFVPVQPKINGTTWDLGDQLPNPSTITISATLQGNQGLLKLPDGTFKIDALPVSQMEKNKYGTIKVVGKVDMLAYRSYFNNNFSVDSPPTEDDLQIPKSEIAALNKILSQMDIQGKSLPEILDKMEWFFLKNFVYSLKLGGKDNDATPLSTFLLHTRSGHCEYFATAATLLLRKLGIPARYAVGYSVHEFSSLENQYIVRSRHAHAWTLAYIAGKWQAFDPTPSDWESMEDAAAPPGAFISDLWSLLTYKILLGLRYLSGSNGWKLGGVILLALIFFRMCNPNFKKNVRLLSNKQSWLKAIYNKDSLSPKSEFYLIEQALNESGLIRPPSESLKNWIERLKKENPELYCLEELALLIEIHYCDRFDPAGIKYAQKAEFKLAIQSWIEQYRRQAIASKSQVNKSGKSTIAFLR</sequence>
<proteinExistence type="predicted"/>
<feature type="domain" description="Transglutaminase-like" evidence="2">
    <location>
        <begin position="424"/>
        <end position="494"/>
    </location>
</feature>
<dbReference type="KEGG" id="oni:Osc7112_2510"/>
<keyword evidence="4" id="KW-1185">Reference proteome</keyword>
<evidence type="ECO:0000256" key="1">
    <source>
        <dbReference type="SAM" id="Phobius"/>
    </source>
</evidence>
<feature type="transmembrane region" description="Helical" evidence="1">
    <location>
        <begin position="172"/>
        <end position="193"/>
    </location>
</feature>
<dbReference type="InterPro" id="IPR002931">
    <property type="entry name" value="Transglutaminase-like"/>
</dbReference>
<dbReference type="InterPro" id="IPR052901">
    <property type="entry name" value="Bact_TGase-like"/>
</dbReference>
<organism evidence="3 4">
    <name type="scientific">Phormidium nigroviride PCC 7112</name>
    <dbReference type="NCBI Taxonomy" id="179408"/>
    <lineage>
        <taxon>Bacteria</taxon>
        <taxon>Bacillati</taxon>
        <taxon>Cyanobacteriota</taxon>
        <taxon>Cyanophyceae</taxon>
        <taxon>Oscillatoriophycideae</taxon>
        <taxon>Oscillatoriales</taxon>
        <taxon>Oscillatoriaceae</taxon>
        <taxon>Phormidium</taxon>
    </lineage>
</organism>